<dbReference type="PANTHER" id="PTHR33091:SF94">
    <property type="entry name" value="PROTEASE INHIBITOR PROTEIN"/>
    <property type="match status" value="1"/>
</dbReference>
<dbReference type="Proteomes" id="UP000836841">
    <property type="component" value="Chromosome 4"/>
</dbReference>
<evidence type="ECO:0008006" key="6">
    <source>
        <dbReference type="Google" id="ProtNLM"/>
    </source>
</evidence>
<evidence type="ECO:0000256" key="1">
    <source>
        <dbReference type="ARBA" id="ARBA00008210"/>
    </source>
</evidence>
<evidence type="ECO:0000313" key="5">
    <source>
        <dbReference type="Proteomes" id="UP000836841"/>
    </source>
</evidence>
<dbReference type="PANTHER" id="PTHR33091">
    <property type="entry name" value="PROTEIN, PUTATIVE, EXPRESSED-RELATED"/>
    <property type="match status" value="1"/>
</dbReference>
<protein>
    <recommendedName>
        <fullName evidence="6">Proteinase inhibitor</fullName>
    </recommendedName>
</protein>
<dbReference type="AlphaFoldDB" id="A0AAU9SA16"/>
<dbReference type="Pfam" id="PF00280">
    <property type="entry name" value="potato_inhibit"/>
    <property type="match status" value="1"/>
</dbReference>
<keyword evidence="3" id="KW-0722">Serine protease inhibitor</keyword>
<dbReference type="Gene3D" id="3.30.10.10">
    <property type="entry name" value="Trypsin Inhibitor V, subunit A"/>
    <property type="match status" value="1"/>
</dbReference>
<gene>
    <name evidence="4" type="ORF">TAV2_LOCUS12667</name>
</gene>
<sequence>MSHYPPCVGNSCADPACCAHGAKFMWKELRGKNGDMVKKIIESENPNVTVVIVPQGRVGFQDFCCNRVYLYLDSNGNVFNIPQIG</sequence>
<proteinExistence type="inferred from homology"/>
<dbReference type="InterPro" id="IPR000864">
    <property type="entry name" value="Prot_inh_pot1"/>
</dbReference>
<evidence type="ECO:0000256" key="2">
    <source>
        <dbReference type="ARBA" id="ARBA00022690"/>
    </source>
</evidence>
<comment type="similarity">
    <text evidence="1">Belongs to the protease inhibitor I13 (potato type I serine protease inhibitor) family.</text>
</comment>
<dbReference type="GO" id="GO:0004867">
    <property type="term" value="F:serine-type endopeptidase inhibitor activity"/>
    <property type="evidence" value="ECO:0007669"/>
    <property type="project" value="UniProtKB-KW"/>
</dbReference>
<dbReference type="SUPFAM" id="SSF54654">
    <property type="entry name" value="CI-2 family of serine protease inhibitors"/>
    <property type="match status" value="1"/>
</dbReference>
<keyword evidence="5" id="KW-1185">Reference proteome</keyword>
<keyword evidence="2" id="KW-0646">Protease inhibitor</keyword>
<dbReference type="EMBL" id="OU466860">
    <property type="protein sequence ID" value="CAH2058891.1"/>
    <property type="molecule type" value="Genomic_DNA"/>
</dbReference>
<evidence type="ECO:0000256" key="3">
    <source>
        <dbReference type="ARBA" id="ARBA00022900"/>
    </source>
</evidence>
<accession>A0AAU9SA16</accession>
<dbReference type="GO" id="GO:0009611">
    <property type="term" value="P:response to wounding"/>
    <property type="evidence" value="ECO:0007669"/>
    <property type="project" value="InterPro"/>
</dbReference>
<name>A0AAU9SA16_THLAR</name>
<evidence type="ECO:0000313" key="4">
    <source>
        <dbReference type="EMBL" id="CAH2058891.1"/>
    </source>
</evidence>
<dbReference type="InterPro" id="IPR036354">
    <property type="entry name" value="Prot_inh_pot1_sf"/>
</dbReference>
<organism evidence="4 5">
    <name type="scientific">Thlaspi arvense</name>
    <name type="common">Field penny-cress</name>
    <dbReference type="NCBI Taxonomy" id="13288"/>
    <lineage>
        <taxon>Eukaryota</taxon>
        <taxon>Viridiplantae</taxon>
        <taxon>Streptophyta</taxon>
        <taxon>Embryophyta</taxon>
        <taxon>Tracheophyta</taxon>
        <taxon>Spermatophyta</taxon>
        <taxon>Magnoliopsida</taxon>
        <taxon>eudicotyledons</taxon>
        <taxon>Gunneridae</taxon>
        <taxon>Pentapetalae</taxon>
        <taxon>rosids</taxon>
        <taxon>malvids</taxon>
        <taxon>Brassicales</taxon>
        <taxon>Brassicaceae</taxon>
        <taxon>Thlaspideae</taxon>
        <taxon>Thlaspi</taxon>
    </lineage>
</organism>
<reference evidence="4 5" key="1">
    <citation type="submission" date="2022-03" db="EMBL/GenBank/DDBJ databases">
        <authorList>
            <person name="Nunn A."/>
            <person name="Chopra R."/>
            <person name="Nunn A."/>
            <person name="Contreras Garrido A."/>
        </authorList>
    </citation>
    <scope>NUCLEOTIDE SEQUENCE [LARGE SCALE GENOMIC DNA]</scope>
</reference>